<organism evidence="2 3">
    <name type="scientific">Paracoccus marinaquae</name>
    <dbReference type="NCBI Taxonomy" id="2841926"/>
    <lineage>
        <taxon>Bacteria</taxon>
        <taxon>Pseudomonadati</taxon>
        <taxon>Pseudomonadota</taxon>
        <taxon>Alphaproteobacteria</taxon>
        <taxon>Rhodobacterales</taxon>
        <taxon>Paracoccaceae</taxon>
        <taxon>Paracoccus</taxon>
    </lineage>
</organism>
<dbReference type="Proteomes" id="UP001166191">
    <property type="component" value="Unassembled WGS sequence"/>
</dbReference>
<reference evidence="2" key="1">
    <citation type="submission" date="2021-06" db="EMBL/GenBank/DDBJ databases">
        <title>Paracoccus bacterium XHP0099 sp. nov., isolated from the surface waters of the Yellow Sea.</title>
        <authorList>
            <person name="Xue H."/>
            <person name="Zhang D."/>
        </authorList>
    </citation>
    <scope>NUCLEOTIDE SEQUENCE</scope>
    <source>
        <strain evidence="2">XHP0099</strain>
    </source>
</reference>
<accession>A0ABS6AGK2</accession>
<evidence type="ECO:0000313" key="2">
    <source>
        <dbReference type="EMBL" id="MBU3028764.1"/>
    </source>
</evidence>
<proteinExistence type="predicted"/>
<gene>
    <name evidence="2" type="ORF">KNW02_01360</name>
</gene>
<evidence type="ECO:0008006" key="4">
    <source>
        <dbReference type="Google" id="ProtNLM"/>
    </source>
</evidence>
<evidence type="ECO:0000313" key="3">
    <source>
        <dbReference type="Proteomes" id="UP001166191"/>
    </source>
</evidence>
<dbReference type="EMBL" id="JAHKNG010000001">
    <property type="protein sequence ID" value="MBU3028764.1"/>
    <property type="molecule type" value="Genomic_DNA"/>
</dbReference>
<keyword evidence="3" id="KW-1185">Reference proteome</keyword>
<evidence type="ECO:0000256" key="1">
    <source>
        <dbReference type="SAM" id="MobiDB-lite"/>
    </source>
</evidence>
<dbReference type="RefSeq" id="WP_216031445.1">
    <property type="nucleotide sequence ID" value="NZ_JAHKNG010000001.1"/>
</dbReference>
<dbReference type="PROSITE" id="PS51257">
    <property type="entry name" value="PROKAR_LIPOPROTEIN"/>
    <property type="match status" value="1"/>
</dbReference>
<protein>
    <recommendedName>
        <fullName evidence="4">Excalibur calcium-binding domain-containing protein</fullName>
    </recommendedName>
</protein>
<sequence length="208" mass="21335">MRGWMVISVLAVAGCGVNQGTNPNYQFGADPYGQYLVAREAALMTNAEPPRTVPVVLPVEAPTPGQIAGRAPVPVPRTMGVNTGRAAKTAAAPAAASTGQAAATGAPIAIVSDDMLPKTDSGPYPGSVSVLTRYAYAADHDPGTAIWGRPKASPAQAARLCAGYPNPDAAQIAFLSAGGPRQDPRGLDPDGDGYVCGWTPEPFRQPEL</sequence>
<comment type="caution">
    <text evidence="2">The sequence shown here is derived from an EMBL/GenBank/DDBJ whole genome shotgun (WGS) entry which is preliminary data.</text>
</comment>
<name>A0ABS6AGK2_9RHOB</name>
<feature type="region of interest" description="Disordered" evidence="1">
    <location>
        <begin position="178"/>
        <end position="208"/>
    </location>
</feature>